<dbReference type="AlphaFoldDB" id="A0A9P6M9A0"/>
<dbReference type="OrthoDB" id="655030at2759"/>
<dbReference type="Gene3D" id="3.50.50.60">
    <property type="entry name" value="FAD/NAD(P)-binding domain"/>
    <property type="match status" value="1"/>
</dbReference>
<keyword evidence="5" id="KW-0503">Monooxygenase</keyword>
<dbReference type="InterPro" id="IPR050493">
    <property type="entry name" value="FAD-dep_Monooxygenase_BioMet"/>
</dbReference>
<dbReference type="GO" id="GO:0071949">
    <property type="term" value="F:FAD binding"/>
    <property type="evidence" value="ECO:0007669"/>
    <property type="project" value="InterPro"/>
</dbReference>
<proteinExistence type="inferred from homology"/>
<keyword evidence="2" id="KW-0285">Flavoprotein</keyword>
<feature type="domain" description="FAD-binding" evidence="7">
    <location>
        <begin position="7"/>
        <end position="184"/>
    </location>
</feature>
<comment type="similarity">
    <text evidence="1">Belongs to the paxM FAD-dependent monooxygenase family.</text>
</comment>
<comment type="caution">
    <text evidence="8">The sequence shown here is derived from an EMBL/GenBank/DDBJ whole genome shotgun (WGS) entry which is preliminary data.</text>
</comment>
<feature type="non-terminal residue" evidence="8">
    <location>
        <position position="1"/>
    </location>
</feature>
<evidence type="ECO:0000256" key="4">
    <source>
        <dbReference type="ARBA" id="ARBA00023002"/>
    </source>
</evidence>
<evidence type="ECO:0000256" key="2">
    <source>
        <dbReference type="ARBA" id="ARBA00022630"/>
    </source>
</evidence>
<keyword evidence="4" id="KW-0560">Oxidoreductase</keyword>
<name>A0A9P6M9A0_9FUNG</name>
<keyword evidence="6" id="KW-0812">Transmembrane</keyword>
<reference evidence="8" key="1">
    <citation type="journal article" date="2020" name="Fungal Divers.">
        <title>Resolving the Mortierellaceae phylogeny through synthesis of multi-gene phylogenetics and phylogenomics.</title>
        <authorList>
            <person name="Vandepol N."/>
            <person name="Liber J."/>
            <person name="Desiro A."/>
            <person name="Na H."/>
            <person name="Kennedy M."/>
            <person name="Barry K."/>
            <person name="Grigoriev I.V."/>
            <person name="Miller A.N."/>
            <person name="O'Donnell K."/>
            <person name="Stajich J.E."/>
            <person name="Bonito G."/>
        </authorList>
    </citation>
    <scope>NUCLEOTIDE SEQUENCE</scope>
    <source>
        <strain evidence="8">MES-2147</strain>
    </source>
</reference>
<sequence>MAPDPRIIIVGAGIAGLTFAIMLEHAGMHRYVILERAQEVRPHGSAIVLSSIMLRCFEQMGLLPEVIEASKPTVGNVFMDEDLRVIGKTSSVFFKQRYGYFNIVLPRSDFHAILLRYVPAHKILYSRKVLSLDQSIDCSGAKVRCSDNSVYCGDIVVGADGAHSAIRQRLYGSIQTASQLSMATLENGRFVTTLSRTRLPKSDQEQLRLDQHAVVGLTGGLDPEKYLTLKEKSSQVTTIIGKNGFSAWLLPVTRNRICWGLSSKGFAARSGNERPSRGKELADNFRMSEWGPEAVEKILTLDYVKNQNLPCGGTMQDLFDQTEKGTAVKIMLEDKVYYAQRIDSATAAVKGSAQLSQFLSSTGAL</sequence>
<protein>
    <recommendedName>
        <fullName evidence="7">FAD-binding domain-containing protein</fullName>
    </recommendedName>
</protein>
<dbReference type="PRINTS" id="PR00420">
    <property type="entry name" value="RNGMNOXGNASE"/>
</dbReference>
<keyword evidence="6" id="KW-0472">Membrane</keyword>
<organism evidence="8 9">
    <name type="scientific">Modicella reniformis</name>
    <dbReference type="NCBI Taxonomy" id="1440133"/>
    <lineage>
        <taxon>Eukaryota</taxon>
        <taxon>Fungi</taxon>
        <taxon>Fungi incertae sedis</taxon>
        <taxon>Mucoromycota</taxon>
        <taxon>Mortierellomycotina</taxon>
        <taxon>Mortierellomycetes</taxon>
        <taxon>Mortierellales</taxon>
        <taxon>Mortierellaceae</taxon>
        <taxon>Modicella</taxon>
    </lineage>
</organism>
<dbReference type="PANTHER" id="PTHR13789">
    <property type="entry name" value="MONOOXYGENASE"/>
    <property type="match status" value="1"/>
</dbReference>
<evidence type="ECO:0000256" key="3">
    <source>
        <dbReference type="ARBA" id="ARBA00022827"/>
    </source>
</evidence>
<dbReference type="PANTHER" id="PTHR13789:SF309">
    <property type="entry name" value="PUTATIVE (AFU_ORTHOLOGUE AFUA_6G14510)-RELATED"/>
    <property type="match status" value="1"/>
</dbReference>
<dbReference type="Proteomes" id="UP000749646">
    <property type="component" value="Unassembled WGS sequence"/>
</dbReference>
<evidence type="ECO:0000256" key="1">
    <source>
        <dbReference type="ARBA" id="ARBA00007992"/>
    </source>
</evidence>
<dbReference type="InterPro" id="IPR002938">
    <property type="entry name" value="FAD-bd"/>
</dbReference>
<gene>
    <name evidence="8" type="ORF">BGZ65_003621</name>
</gene>
<accession>A0A9P6M9A0</accession>
<evidence type="ECO:0000256" key="6">
    <source>
        <dbReference type="SAM" id="Phobius"/>
    </source>
</evidence>
<dbReference type="GO" id="GO:0004497">
    <property type="term" value="F:monooxygenase activity"/>
    <property type="evidence" value="ECO:0007669"/>
    <property type="project" value="UniProtKB-KW"/>
</dbReference>
<dbReference type="InterPro" id="IPR036188">
    <property type="entry name" value="FAD/NAD-bd_sf"/>
</dbReference>
<evidence type="ECO:0000313" key="8">
    <source>
        <dbReference type="EMBL" id="KAF9981741.1"/>
    </source>
</evidence>
<feature type="transmembrane region" description="Helical" evidence="6">
    <location>
        <begin position="6"/>
        <end position="23"/>
    </location>
</feature>
<keyword evidence="6" id="KW-1133">Transmembrane helix</keyword>
<dbReference type="EMBL" id="JAAAHW010003665">
    <property type="protein sequence ID" value="KAF9981741.1"/>
    <property type="molecule type" value="Genomic_DNA"/>
</dbReference>
<evidence type="ECO:0000259" key="7">
    <source>
        <dbReference type="Pfam" id="PF01494"/>
    </source>
</evidence>
<keyword evidence="3" id="KW-0274">FAD</keyword>
<dbReference type="SUPFAM" id="SSF51905">
    <property type="entry name" value="FAD/NAD(P)-binding domain"/>
    <property type="match status" value="1"/>
</dbReference>
<evidence type="ECO:0000313" key="9">
    <source>
        <dbReference type="Proteomes" id="UP000749646"/>
    </source>
</evidence>
<dbReference type="Pfam" id="PF01494">
    <property type="entry name" value="FAD_binding_3"/>
    <property type="match status" value="1"/>
</dbReference>
<keyword evidence="9" id="KW-1185">Reference proteome</keyword>
<evidence type="ECO:0000256" key="5">
    <source>
        <dbReference type="ARBA" id="ARBA00023033"/>
    </source>
</evidence>